<organism evidence="3 4">
    <name type="scientific">Fibroporia radiculosa</name>
    <dbReference type="NCBI Taxonomy" id="599839"/>
    <lineage>
        <taxon>Eukaryota</taxon>
        <taxon>Fungi</taxon>
        <taxon>Dikarya</taxon>
        <taxon>Basidiomycota</taxon>
        <taxon>Agaricomycotina</taxon>
        <taxon>Agaricomycetes</taxon>
        <taxon>Polyporales</taxon>
        <taxon>Fibroporiaceae</taxon>
        <taxon>Fibroporia</taxon>
    </lineage>
</organism>
<keyword evidence="2" id="KW-1133">Transmembrane helix</keyword>
<protein>
    <submittedName>
        <fullName evidence="3">Uncharacterized protein</fullName>
    </submittedName>
</protein>
<evidence type="ECO:0000256" key="1">
    <source>
        <dbReference type="SAM" id="MobiDB-lite"/>
    </source>
</evidence>
<evidence type="ECO:0000256" key="2">
    <source>
        <dbReference type="SAM" id="Phobius"/>
    </source>
</evidence>
<evidence type="ECO:0000313" key="4">
    <source>
        <dbReference type="Proteomes" id="UP000006352"/>
    </source>
</evidence>
<dbReference type="OrthoDB" id="2799705at2759"/>
<feature type="compositionally biased region" description="Low complexity" evidence="1">
    <location>
        <begin position="87"/>
        <end position="111"/>
    </location>
</feature>
<dbReference type="AlphaFoldDB" id="J4I2X5"/>
<reference evidence="3 4" key="1">
    <citation type="journal article" date="2012" name="Appl. Environ. Microbiol.">
        <title>Short-read sequencing for genomic analysis of the brown rot fungus Fibroporia radiculosa.</title>
        <authorList>
            <person name="Tang J.D."/>
            <person name="Perkins A.D."/>
            <person name="Sonstegard T.S."/>
            <person name="Schroeder S.G."/>
            <person name="Burgess S.C."/>
            <person name="Diehl S.V."/>
        </authorList>
    </citation>
    <scope>NUCLEOTIDE SEQUENCE [LARGE SCALE GENOMIC DNA]</scope>
    <source>
        <strain evidence="3 4">TFFH 294</strain>
    </source>
</reference>
<feature type="region of interest" description="Disordered" evidence="1">
    <location>
        <begin position="1"/>
        <end position="148"/>
    </location>
</feature>
<feature type="transmembrane region" description="Helical" evidence="2">
    <location>
        <begin position="249"/>
        <end position="269"/>
    </location>
</feature>
<feature type="compositionally biased region" description="Polar residues" evidence="1">
    <location>
        <begin position="134"/>
        <end position="143"/>
    </location>
</feature>
<dbReference type="Proteomes" id="UP000006352">
    <property type="component" value="Unassembled WGS sequence"/>
</dbReference>
<dbReference type="HOGENOM" id="CLU_909228_0_0_1"/>
<keyword evidence="2" id="KW-0472">Membrane</keyword>
<keyword evidence="4" id="KW-1185">Reference proteome</keyword>
<evidence type="ECO:0000313" key="3">
    <source>
        <dbReference type="EMBL" id="CCM06292.1"/>
    </source>
</evidence>
<name>J4I2X5_9APHY</name>
<feature type="compositionally biased region" description="Low complexity" evidence="1">
    <location>
        <begin position="17"/>
        <end position="36"/>
    </location>
</feature>
<sequence>MRREERLRCVIDAPPASLSSSSSSSSSSLSSLPSMSTPRQSYDTTDDALRPGQSRLPQSRSPPPPDPSPADSVLSDDSRRDSPEPPSSSHLSPPRSLPSRSPSSPLNPNASVRRPRKTSSPHIQLVASDESHAFASQTPTSDSPARRGSMILYKFAPDDTADSPEPPALDTLPHTPTLPPADSLFTLSYDSKYPSGSSVSGTRRFIPYAFDPGDASKQEAEDDDYLYQPEYGDHPGGCMSLSWRGMFNLGALLLLIGALLALFVCYPVISFVRGYGLGYAAVNNANVNSTGQAVARAADIAFHHARAAFDAPLGTG</sequence>
<dbReference type="InParanoid" id="J4I2X5"/>
<proteinExistence type="predicted"/>
<dbReference type="RefSeq" id="XP_012185575.1">
    <property type="nucleotide sequence ID" value="XM_012330185.1"/>
</dbReference>
<dbReference type="EMBL" id="HE797274">
    <property type="protein sequence ID" value="CCM06292.1"/>
    <property type="molecule type" value="Genomic_DNA"/>
</dbReference>
<gene>
    <name evidence="3" type="ORF">FIBRA_08543</name>
</gene>
<dbReference type="STRING" id="599839.J4I2X5"/>
<dbReference type="GeneID" id="24101192"/>
<accession>J4I2X5</accession>
<keyword evidence="2" id="KW-0812">Transmembrane</keyword>